<proteinExistence type="inferred from homology"/>
<evidence type="ECO:0000256" key="8">
    <source>
        <dbReference type="ARBA" id="ARBA00023235"/>
    </source>
</evidence>
<evidence type="ECO:0000313" key="13">
    <source>
        <dbReference type="Proteomes" id="UP000730161"/>
    </source>
</evidence>
<keyword evidence="6" id="KW-0238">DNA-binding</keyword>
<keyword evidence="5" id="KW-0067">ATP-binding</keyword>
<dbReference type="InterPro" id="IPR014001">
    <property type="entry name" value="Helicase_ATP-bd"/>
</dbReference>
<evidence type="ECO:0000256" key="3">
    <source>
        <dbReference type="ARBA" id="ARBA00022801"/>
    </source>
</evidence>
<dbReference type="InterPro" id="IPR001650">
    <property type="entry name" value="Helicase_C-like"/>
</dbReference>
<feature type="domain" description="Helicase ATP-binding" evidence="10">
    <location>
        <begin position="44"/>
        <end position="221"/>
    </location>
</feature>
<evidence type="ECO:0000259" key="10">
    <source>
        <dbReference type="PROSITE" id="PS51192"/>
    </source>
</evidence>
<dbReference type="SMART" id="SM00487">
    <property type="entry name" value="DEXDc"/>
    <property type="match status" value="1"/>
</dbReference>
<keyword evidence="7" id="KW-0234">DNA repair</keyword>
<evidence type="ECO:0000259" key="11">
    <source>
        <dbReference type="PROSITE" id="PS51194"/>
    </source>
</evidence>
<organism evidence="12 13">
    <name type="scientific">Methanocalculus chunghsingensis</name>
    <dbReference type="NCBI Taxonomy" id="156457"/>
    <lineage>
        <taxon>Archaea</taxon>
        <taxon>Methanobacteriati</taxon>
        <taxon>Methanobacteriota</taxon>
        <taxon>Stenosarchaea group</taxon>
        <taxon>Methanomicrobia</taxon>
        <taxon>Methanomicrobiales</taxon>
        <taxon>Methanocalculaceae</taxon>
        <taxon>Methanocalculus</taxon>
    </lineage>
</organism>
<dbReference type="InterPro" id="IPR052511">
    <property type="entry name" value="ATP-dep_Helicase"/>
</dbReference>
<sequence>MEPISTPSEPSDPSVILDQLDERVQQTLRRRGFSDLSEIQLRAIPPLLRKEHQILIAPTGTGKTESAMLPVFHAILKEGKSGGFQALYITPLRSLNRDMLSRLRWWCGELGLSVGVRHGDTTMAERRKQALHPPNLLITTPETIQSMLMGSRLRKHLANVRYVVVDEIHELADGKRGAQLSVALERIVEYAGEFQRIGISATVGNPMVVGNFLCGTRPFGIVEVPVASRLSLSVRFGGERFDSQVKLIEESINAHLASLIFVNTRSVAEAIGHHLIGRGDIEIHHGSLSKEVRIDAEERFAKGEIRGLVCTSSMELGIDIGHIGHVVQFGSPREVARLIQRVGRAGHRLDQISRGTIIATGFDDLLESLVIARRALRNRTEPITPPRCSADVMANQVAAIAVERGEVETETIRHILNRAFSFFGCDDLLDTCISQMEEHRLIRRDGDRVIMTGRARKYLSTNLSMIVDERKFPIIDYVTRRIIGTLDESFVIGWIHIGAVFITRGRLWRVLEIEDEKITVEPAPKSVGELPSWEGEQIPVPFEVAEEVGQLRRVRNFTEYGADEPSVDYIRRVLGEMEKNRTPVPTDRLVMVEHTKEGVIINICGGHKANEALGRALSILISARFGTSVGIEINAYRIFLRLPRSVGAREIRDLLHSLESEHIEAILRIAMKRTALYKWKLVAVAKKFGAIDADADYEKISLYRLSEHFDDTIVSQEVYRELFSRYMDVRAAGDLISRIRKNEIEVRIGPLSIIGSEGLFTSQDLITPAEGDQAIIGAVKRRLDAQEIILACMHCKEWKQRTTLSRAPDQPECPKCGARLIAALKPYEEENYRIIRKKKKSAEEKEIEAKMLRSANIVLSSGKKAMIALAGRGVGPEVASRILATHTTGDAFYKEILKAEKKFITTHRFW</sequence>
<dbReference type="RefSeq" id="WP_211531089.1">
    <property type="nucleotide sequence ID" value="NZ_JWHL01000012.1"/>
</dbReference>
<keyword evidence="1" id="KW-0547">Nucleotide-binding</keyword>
<keyword evidence="8" id="KW-0413">Isomerase</keyword>
<keyword evidence="3" id="KW-0378">Hydrolase</keyword>
<comment type="similarity">
    <text evidence="9">Belongs to the Lhr helicase family. Lhr-Core subfamily.</text>
</comment>
<keyword evidence="2" id="KW-0227">DNA damage</keyword>
<dbReference type="Proteomes" id="UP000730161">
    <property type="component" value="Unassembled WGS sequence"/>
</dbReference>
<dbReference type="GO" id="GO:0004386">
    <property type="term" value="F:helicase activity"/>
    <property type="evidence" value="ECO:0007669"/>
    <property type="project" value="UniProtKB-KW"/>
</dbReference>
<dbReference type="InterPro" id="IPR011545">
    <property type="entry name" value="DEAD/DEAH_box_helicase_dom"/>
</dbReference>
<dbReference type="PROSITE" id="PS51194">
    <property type="entry name" value="HELICASE_CTER"/>
    <property type="match status" value="1"/>
</dbReference>
<dbReference type="GO" id="GO:0140097">
    <property type="term" value="F:catalytic activity, acting on DNA"/>
    <property type="evidence" value="ECO:0007669"/>
    <property type="project" value="UniProtKB-ARBA"/>
</dbReference>
<dbReference type="Pfam" id="PF19306">
    <property type="entry name" value="WHD_Lhr"/>
    <property type="match status" value="1"/>
</dbReference>
<dbReference type="PANTHER" id="PTHR47962">
    <property type="entry name" value="ATP-DEPENDENT HELICASE LHR-RELATED-RELATED"/>
    <property type="match status" value="1"/>
</dbReference>
<dbReference type="InterPro" id="IPR045628">
    <property type="entry name" value="Lhr_WH_dom"/>
</dbReference>
<dbReference type="OrthoDB" id="33870at2157"/>
<dbReference type="PIRSF" id="PIRSF037307">
    <property type="entry name" value="Lhr-like_helic_prd"/>
    <property type="match status" value="1"/>
</dbReference>
<dbReference type="Pfam" id="PF00270">
    <property type="entry name" value="DEAD"/>
    <property type="match status" value="1"/>
</dbReference>
<keyword evidence="4 12" id="KW-0347">Helicase</keyword>
<dbReference type="InterPro" id="IPR013701">
    <property type="entry name" value="Lhr-like_DEAD/DEAH_assoc"/>
</dbReference>
<evidence type="ECO:0000256" key="9">
    <source>
        <dbReference type="ARBA" id="ARBA00093467"/>
    </source>
</evidence>
<evidence type="ECO:0000313" key="12">
    <source>
        <dbReference type="EMBL" id="MBR1369384.1"/>
    </source>
</evidence>
<dbReference type="InterPro" id="IPR027417">
    <property type="entry name" value="P-loop_NTPase"/>
</dbReference>
<dbReference type="Pfam" id="PF08494">
    <property type="entry name" value="DEAD_assoc"/>
    <property type="match status" value="1"/>
</dbReference>
<dbReference type="GO" id="GO:0016887">
    <property type="term" value="F:ATP hydrolysis activity"/>
    <property type="evidence" value="ECO:0007669"/>
    <property type="project" value="TreeGrafter"/>
</dbReference>
<evidence type="ECO:0000256" key="2">
    <source>
        <dbReference type="ARBA" id="ARBA00022763"/>
    </source>
</evidence>
<dbReference type="Pfam" id="PF00271">
    <property type="entry name" value="Helicase_C"/>
    <property type="match status" value="1"/>
</dbReference>
<dbReference type="GO" id="GO:0005524">
    <property type="term" value="F:ATP binding"/>
    <property type="evidence" value="ECO:0007669"/>
    <property type="project" value="UniProtKB-KW"/>
</dbReference>
<dbReference type="AlphaFoldDB" id="A0A8J8B5T4"/>
<evidence type="ECO:0000256" key="7">
    <source>
        <dbReference type="ARBA" id="ARBA00023204"/>
    </source>
</evidence>
<evidence type="ECO:0000256" key="4">
    <source>
        <dbReference type="ARBA" id="ARBA00022806"/>
    </source>
</evidence>
<feature type="domain" description="Helicase C-terminal" evidence="11">
    <location>
        <begin position="240"/>
        <end position="391"/>
    </location>
</feature>
<keyword evidence="13" id="KW-1185">Reference proteome</keyword>
<dbReference type="EMBL" id="JWHL01000012">
    <property type="protein sequence ID" value="MBR1369384.1"/>
    <property type="molecule type" value="Genomic_DNA"/>
</dbReference>
<evidence type="ECO:0000256" key="1">
    <source>
        <dbReference type="ARBA" id="ARBA00022741"/>
    </source>
</evidence>
<dbReference type="SUPFAM" id="SSF52540">
    <property type="entry name" value="P-loop containing nucleoside triphosphate hydrolases"/>
    <property type="match status" value="1"/>
</dbReference>
<dbReference type="SMART" id="SM00490">
    <property type="entry name" value="HELICc"/>
    <property type="match status" value="1"/>
</dbReference>
<dbReference type="InterPro" id="IPR017170">
    <property type="entry name" value="Lhr-like"/>
</dbReference>
<gene>
    <name evidence="12" type="ORF">RJ53_07715</name>
</gene>
<protein>
    <submittedName>
        <fullName evidence="12">DEAD/DEAH box helicase</fullName>
    </submittedName>
</protein>
<evidence type="ECO:0000256" key="5">
    <source>
        <dbReference type="ARBA" id="ARBA00022840"/>
    </source>
</evidence>
<dbReference type="GO" id="GO:0006281">
    <property type="term" value="P:DNA repair"/>
    <property type="evidence" value="ECO:0007669"/>
    <property type="project" value="UniProtKB-KW"/>
</dbReference>
<reference evidence="12" key="1">
    <citation type="submission" date="2014-12" db="EMBL/GenBank/DDBJ databases">
        <authorList>
            <person name="Huang H.-H."/>
            <person name="Chen S.-C."/>
            <person name="Lai M.-C."/>
        </authorList>
    </citation>
    <scope>NUCLEOTIDE SEQUENCE</scope>
    <source>
        <strain evidence="12">K1F9705b</strain>
    </source>
</reference>
<accession>A0A8J8B5T4</accession>
<dbReference type="GO" id="GO:0003677">
    <property type="term" value="F:DNA binding"/>
    <property type="evidence" value="ECO:0007669"/>
    <property type="project" value="UniProtKB-KW"/>
</dbReference>
<dbReference type="PROSITE" id="PS51192">
    <property type="entry name" value="HELICASE_ATP_BIND_1"/>
    <property type="match status" value="1"/>
</dbReference>
<evidence type="ECO:0000256" key="6">
    <source>
        <dbReference type="ARBA" id="ARBA00023125"/>
    </source>
</evidence>
<dbReference type="PANTHER" id="PTHR47962:SF5">
    <property type="entry name" value="ATP-DEPENDENT HELICASE LHR-RELATED"/>
    <property type="match status" value="1"/>
</dbReference>
<comment type="caution">
    <text evidence="12">The sequence shown here is derived from an EMBL/GenBank/DDBJ whole genome shotgun (WGS) entry which is preliminary data.</text>
</comment>
<name>A0A8J8B5T4_9EURY</name>
<dbReference type="Gene3D" id="3.40.50.300">
    <property type="entry name" value="P-loop containing nucleotide triphosphate hydrolases"/>
    <property type="match status" value="2"/>
</dbReference>